<evidence type="ECO:0000256" key="3">
    <source>
        <dbReference type="ARBA" id="ARBA00022692"/>
    </source>
</evidence>
<evidence type="ECO:0000256" key="2">
    <source>
        <dbReference type="ARBA" id="ARBA00022475"/>
    </source>
</evidence>
<dbReference type="InterPro" id="IPR036259">
    <property type="entry name" value="MFS_trans_sf"/>
</dbReference>
<feature type="transmembrane region" description="Helical" evidence="6">
    <location>
        <begin position="129"/>
        <end position="150"/>
    </location>
</feature>
<accession>A0A8J7WPW8</accession>
<dbReference type="RefSeq" id="WP_211468544.1">
    <property type="nucleotide sequence ID" value="NZ_JAGSXH010000043.1"/>
</dbReference>
<dbReference type="GO" id="GO:0005886">
    <property type="term" value="C:plasma membrane"/>
    <property type="evidence" value="ECO:0007669"/>
    <property type="project" value="UniProtKB-SubCell"/>
</dbReference>
<keyword evidence="9" id="KW-1185">Reference proteome</keyword>
<comment type="caution">
    <text evidence="8">The sequence shown here is derived from an EMBL/GenBank/DDBJ whole genome shotgun (WGS) entry which is preliminary data.</text>
</comment>
<evidence type="ECO:0000313" key="9">
    <source>
        <dbReference type="Proteomes" id="UP000677913"/>
    </source>
</evidence>
<dbReference type="InterPro" id="IPR020846">
    <property type="entry name" value="MFS_dom"/>
</dbReference>
<dbReference type="GO" id="GO:0022857">
    <property type="term" value="F:transmembrane transporter activity"/>
    <property type="evidence" value="ECO:0007669"/>
    <property type="project" value="InterPro"/>
</dbReference>
<feature type="transmembrane region" description="Helical" evidence="6">
    <location>
        <begin position="176"/>
        <end position="195"/>
    </location>
</feature>
<comment type="subcellular location">
    <subcellularLocation>
        <location evidence="1">Cell membrane</location>
        <topology evidence="1">Multi-pass membrane protein</topology>
    </subcellularLocation>
</comment>
<feature type="transmembrane region" description="Helical" evidence="6">
    <location>
        <begin position="337"/>
        <end position="360"/>
    </location>
</feature>
<evidence type="ECO:0000256" key="1">
    <source>
        <dbReference type="ARBA" id="ARBA00004651"/>
    </source>
</evidence>
<keyword evidence="2" id="KW-1003">Cell membrane</keyword>
<feature type="transmembrane region" description="Helical" evidence="6">
    <location>
        <begin position="250"/>
        <end position="273"/>
    </location>
</feature>
<evidence type="ECO:0000256" key="4">
    <source>
        <dbReference type="ARBA" id="ARBA00022989"/>
    </source>
</evidence>
<sequence length="452" mass="45798">MTTANAAGASEAQEAAVEQAAVTPAAAAAPSLWSNRDYLGWWTGDSVSALGTSISNIAFPLLVLFSTGSVAKAGAIGAANQIGRLATTLPGGALADRISRRALLVLGPLVQSAALALVAVLAHRGHISIPQLAALACLSGLASGLAQGAYRPALRRIVPKEQLGAATGQSMGRDMAAELLGTPVGGVLFSAARWVPFLVDAVSFLFAALGAALIRRPLGPDRADGKRPASVFGDIAAGIRLVRGEPFLRFVVVWGSLLNVAAESFALLFIALIRYRGGGPSAVGVASAIALVGGIGGAVAAPALLGKVRARTLMYAAGWAFAVSLVLVAAVPRPWQIGAVILVAMFTMVPLNVVLDTYVVRLVPDAYSGRVSAVTRFGSQALSWTGPLAAGLLAALFGVPGGVLALLIAVVPLALALHVTKSLRILDSPVAQVRELTVDDADADAAAAAAAE</sequence>
<dbReference type="CDD" id="cd06173">
    <property type="entry name" value="MFS_MefA_like"/>
    <property type="match status" value="1"/>
</dbReference>
<evidence type="ECO:0000313" key="8">
    <source>
        <dbReference type="EMBL" id="MBS2964182.1"/>
    </source>
</evidence>
<feature type="transmembrane region" description="Helical" evidence="6">
    <location>
        <begin position="285"/>
        <end position="305"/>
    </location>
</feature>
<protein>
    <submittedName>
        <fullName evidence="8">MFS transporter</fullName>
    </submittedName>
</protein>
<gene>
    <name evidence="8" type="ORF">KGA66_14075</name>
</gene>
<feature type="transmembrane region" description="Helical" evidence="6">
    <location>
        <begin position="312"/>
        <end position="331"/>
    </location>
</feature>
<keyword evidence="3 6" id="KW-0812">Transmembrane</keyword>
<keyword evidence="4 6" id="KW-1133">Transmembrane helix</keyword>
<feature type="domain" description="Major facilitator superfamily (MFS) profile" evidence="7">
    <location>
        <begin position="37"/>
        <end position="424"/>
    </location>
</feature>
<organism evidence="8 9">
    <name type="scientific">Actinocrinis puniceicyclus</name>
    <dbReference type="NCBI Taxonomy" id="977794"/>
    <lineage>
        <taxon>Bacteria</taxon>
        <taxon>Bacillati</taxon>
        <taxon>Actinomycetota</taxon>
        <taxon>Actinomycetes</taxon>
        <taxon>Catenulisporales</taxon>
        <taxon>Actinospicaceae</taxon>
        <taxon>Actinocrinis</taxon>
    </lineage>
</organism>
<evidence type="ECO:0000256" key="5">
    <source>
        <dbReference type="ARBA" id="ARBA00023136"/>
    </source>
</evidence>
<dbReference type="AlphaFoldDB" id="A0A8J7WPW8"/>
<proteinExistence type="predicted"/>
<feature type="transmembrane region" description="Helical" evidence="6">
    <location>
        <begin position="102"/>
        <end position="123"/>
    </location>
</feature>
<dbReference type="Pfam" id="PF07690">
    <property type="entry name" value="MFS_1"/>
    <property type="match status" value="1"/>
</dbReference>
<reference evidence="8" key="1">
    <citation type="submission" date="2021-04" db="EMBL/GenBank/DDBJ databases">
        <title>Genome based classification of Actinospica acidithermotolerans sp. nov., an actinobacterium isolated from an Indonesian hot spring.</title>
        <authorList>
            <person name="Kusuma A.B."/>
            <person name="Putra K.E."/>
            <person name="Nafisah S."/>
            <person name="Loh J."/>
            <person name="Nouioui I."/>
            <person name="Goodfellow M."/>
        </authorList>
    </citation>
    <scope>NUCLEOTIDE SEQUENCE</scope>
    <source>
        <strain evidence="8">DSM 45618</strain>
    </source>
</reference>
<dbReference type="SUPFAM" id="SSF103473">
    <property type="entry name" value="MFS general substrate transporter"/>
    <property type="match status" value="1"/>
</dbReference>
<dbReference type="Proteomes" id="UP000677913">
    <property type="component" value="Unassembled WGS sequence"/>
</dbReference>
<dbReference type="PROSITE" id="PS50850">
    <property type="entry name" value="MFS"/>
    <property type="match status" value="1"/>
</dbReference>
<evidence type="ECO:0000256" key="6">
    <source>
        <dbReference type="SAM" id="Phobius"/>
    </source>
</evidence>
<feature type="transmembrane region" description="Helical" evidence="6">
    <location>
        <begin position="403"/>
        <end position="420"/>
    </location>
</feature>
<keyword evidence="5 6" id="KW-0472">Membrane</keyword>
<dbReference type="EMBL" id="JAGSXH010000043">
    <property type="protein sequence ID" value="MBS2964182.1"/>
    <property type="molecule type" value="Genomic_DNA"/>
</dbReference>
<dbReference type="Gene3D" id="1.20.1250.20">
    <property type="entry name" value="MFS general substrate transporter like domains"/>
    <property type="match status" value="1"/>
</dbReference>
<name>A0A8J7WPW8_9ACTN</name>
<dbReference type="InterPro" id="IPR011701">
    <property type="entry name" value="MFS"/>
</dbReference>
<dbReference type="PANTHER" id="PTHR23513:SF11">
    <property type="entry name" value="STAPHYLOFERRIN A TRANSPORTER"/>
    <property type="match status" value="1"/>
</dbReference>
<dbReference type="PANTHER" id="PTHR23513">
    <property type="entry name" value="INTEGRAL MEMBRANE EFFLUX PROTEIN-RELATED"/>
    <property type="match status" value="1"/>
</dbReference>
<evidence type="ECO:0000259" key="7">
    <source>
        <dbReference type="PROSITE" id="PS50850"/>
    </source>
</evidence>